<proteinExistence type="predicted"/>
<evidence type="ECO:0000256" key="1">
    <source>
        <dbReference type="SAM" id="Phobius"/>
    </source>
</evidence>
<reference evidence="2" key="1">
    <citation type="journal article" date="2013" name="BMC Genomics">
        <title>Unscrambling butterfly oogenesis.</title>
        <authorList>
            <person name="Carter J.M."/>
            <person name="Baker S.C."/>
            <person name="Pink R."/>
            <person name="Carter D.R."/>
            <person name="Collins A."/>
            <person name="Tomlin J."/>
            <person name="Gibbs M."/>
            <person name="Breuker C.J."/>
        </authorList>
    </citation>
    <scope>NUCLEOTIDE SEQUENCE</scope>
    <source>
        <tissue evidence="2">Ovary</tissue>
    </source>
</reference>
<keyword evidence="1" id="KW-0472">Membrane</keyword>
<organism evidence="2">
    <name type="scientific">Pararge aegeria</name>
    <name type="common">speckled wood butterfly</name>
    <dbReference type="NCBI Taxonomy" id="116150"/>
    <lineage>
        <taxon>Eukaryota</taxon>
        <taxon>Metazoa</taxon>
        <taxon>Ecdysozoa</taxon>
        <taxon>Arthropoda</taxon>
        <taxon>Hexapoda</taxon>
        <taxon>Insecta</taxon>
        <taxon>Pterygota</taxon>
        <taxon>Neoptera</taxon>
        <taxon>Endopterygota</taxon>
        <taxon>Lepidoptera</taxon>
        <taxon>Glossata</taxon>
        <taxon>Ditrysia</taxon>
        <taxon>Papilionoidea</taxon>
        <taxon>Nymphalidae</taxon>
        <taxon>Satyrinae</taxon>
        <taxon>Satyrini</taxon>
        <taxon>Parargina</taxon>
        <taxon>Pararge</taxon>
    </lineage>
</organism>
<sequence length="68" mass="8033">MFGFFYSLSWYIAFTYFLAIKGNCHSLLLLHFASIHDSIRLTSENPHGCRVRRLFGFFHSLSWFIAIK</sequence>
<evidence type="ECO:0000313" key="2">
    <source>
        <dbReference type="EMBL" id="JAA91881.1"/>
    </source>
</evidence>
<accession>S4PGV9</accession>
<keyword evidence="1" id="KW-0812">Transmembrane</keyword>
<protein>
    <submittedName>
        <fullName evidence="2">Uncharacterized protein</fullName>
    </submittedName>
</protein>
<feature type="transmembrane region" description="Helical" evidence="1">
    <location>
        <begin position="12"/>
        <end position="33"/>
    </location>
</feature>
<keyword evidence="1" id="KW-1133">Transmembrane helix</keyword>
<dbReference type="EMBL" id="GAIX01000679">
    <property type="protein sequence ID" value="JAA91881.1"/>
    <property type="molecule type" value="Transcribed_RNA"/>
</dbReference>
<name>S4PGV9_9NEOP</name>
<reference evidence="2" key="2">
    <citation type="submission" date="2013-05" db="EMBL/GenBank/DDBJ databases">
        <authorList>
            <person name="Carter J.-M."/>
            <person name="Baker S.C."/>
            <person name="Pink R."/>
            <person name="Carter D.R.F."/>
            <person name="Collins A."/>
            <person name="Tomlin J."/>
            <person name="Gibbs M."/>
            <person name="Breuker C.J."/>
        </authorList>
    </citation>
    <scope>NUCLEOTIDE SEQUENCE</scope>
    <source>
        <tissue evidence="2">Ovary</tissue>
    </source>
</reference>
<dbReference type="AlphaFoldDB" id="S4PGV9"/>